<dbReference type="PANTHER" id="PTHR48069">
    <property type="entry name" value="DIHYDROFOLATE REDUCTASE"/>
    <property type="match status" value="1"/>
</dbReference>
<keyword evidence="5" id="KW-0521">NADP</keyword>
<dbReference type="InParanoid" id="A0A316V784"/>
<dbReference type="UniPathway" id="UPA00077">
    <property type="reaction ID" value="UER00158"/>
</dbReference>
<dbReference type="OrthoDB" id="414698at2759"/>
<evidence type="ECO:0000256" key="5">
    <source>
        <dbReference type="ARBA" id="ARBA00022857"/>
    </source>
</evidence>
<dbReference type="GO" id="GO:0046452">
    <property type="term" value="P:dihydrofolate metabolic process"/>
    <property type="evidence" value="ECO:0007669"/>
    <property type="project" value="TreeGrafter"/>
</dbReference>
<dbReference type="Gene3D" id="3.40.430.10">
    <property type="entry name" value="Dihydrofolate Reductase, subunit A"/>
    <property type="match status" value="1"/>
</dbReference>
<evidence type="ECO:0000259" key="8">
    <source>
        <dbReference type="PROSITE" id="PS51330"/>
    </source>
</evidence>
<feature type="domain" description="DHFR" evidence="8">
    <location>
        <begin position="16"/>
        <end position="247"/>
    </location>
</feature>
<evidence type="ECO:0000256" key="6">
    <source>
        <dbReference type="ARBA" id="ARBA00023002"/>
    </source>
</evidence>
<evidence type="ECO:0000256" key="3">
    <source>
        <dbReference type="ARBA" id="ARBA00018886"/>
    </source>
</evidence>
<keyword evidence="10" id="KW-1185">Reference proteome</keyword>
<evidence type="ECO:0000256" key="4">
    <source>
        <dbReference type="ARBA" id="ARBA00022563"/>
    </source>
</evidence>
<dbReference type="InterPro" id="IPR024072">
    <property type="entry name" value="DHFR-like_dom_sf"/>
</dbReference>
<dbReference type="GO" id="GO:0004146">
    <property type="term" value="F:dihydrofolate reductase activity"/>
    <property type="evidence" value="ECO:0007669"/>
    <property type="project" value="UniProtKB-EC"/>
</dbReference>
<dbReference type="PROSITE" id="PS00075">
    <property type="entry name" value="DHFR_1"/>
    <property type="match status" value="1"/>
</dbReference>
<dbReference type="CDD" id="cd00209">
    <property type="entry name" value="DHFR"/>
    <property type="match status" value="1"/>
</dbReference>
<reference evidence="9 10" key="1">
    <citation type="journal article" date="2018" name="Mol. Biol. Evol.">
        <title>Broad Genomic Sampling Reveals a Smut Pathogenic Ancestry of the Fungal Clade Ustilaginomycotina.</title>
        <authorList>
            <person name="Kijpornyongpan T."/>
            <person name="Mondo S.J."/>
            <person name="Barry K."/>
            <person name="Sandor L."/>
            <person name="Lee J."/>
            <person name="Lipzen A."/>
            <person name="Pangilinan J."/>
            <person name="LaButti K."/>
            <person name="Hainaut M."/>
            <person name="Henrissat B."/>
            <person name="Grigoriev I.V."/>
            <person name="Spatafora J.W."/>
            <person name="Aime M.C."/>
        </authorList>
    </citation>
    <scope>NUCLEOTIDE SEQUENCE [LARGE SCALE GENOMIC DNA]</scope>
    <source>
        <strain evidence="9 10">MCA 3882</strain>
    </source>
</reference>
<accession>A0A316V784</accession>
<dbReference type="EMBL" id="KZ819604">
    <property type="protein sequence ID" value="PWN33479.1"/>
    <property type="molecule type" value="Genomic_DNA"/>
</dbReference>
<sequence length="249" mass="27991">MSNDEQEIMAQQKPLSLIAIVAITRTNGLGVNGQLPWRLSREMAHFRKATSAVGENEGSKMNAVIMGRKTWQSIPPKFRPLKGRVNVVISRQSGKEAEKELGISPEEHSHLVSSLDAAADLLGSSSTPSIYRTFLIGGAQLYKEAMERERSQSWSLDKLMITRIHSPAFEECDVFLPEFRTSDQIKEDERFAGIGNDEPAIGKLKPLPEQKWSAASDQQFDQFMGGPVSHGIEEEKDVRYTFQLWDRKE</sequence>
<dbReference type="GO" id="GO:0046655">
    <property type="term" value="P:folic acid metabolic process"/>
    <property type="evidence" value="ECO:0007669"/>
    <property type="project" value="TreeGrafter"/>
</dbReference>
<keyword evidence="6" id="KW-0560">Oxidoreductase</keyword>
<comment type="similarity">
    <text evidence="7">Belongs to the dihydrofolate reductase family.</text>
</comment>
<dbReference type="GO" id="GO:0005739">
    <property type="term" value="C:mitochondrion"/>
    <property type="evidence" value="ECO:0007669"/>
    <property type="project" value="TreeGrafter"/>
</dbReference>
<dbReference type="PROSITE" id="PS51330">
    <property type="entry name" value="DHFR_2"/>
    <property type="match status" value="1"/>
</dbReference>
<dbReference type="PRINTS" id="PR00070">
    <property type="entry name" value="DHFR"/>
</dbReference>
<dbReference type="RefSeq" id="XP_025353781.1">
    <property type="nucleotide sequence ID" value="XM_025501806.1"/>
</dbReference>
<gene>
    <name evidence="9" type="ORF">FA14DRAFT_190628</name>
</gene>
<name>A0A316V784_9BASI</name>
<evidence type="ECO:0000313" key="9">
    <source>
        <dbReference type="EMBL" id="PWN33479.1"/>
    </source>
</evidence>
<protein>
    <recommendedName>
        <fullName evidence="3">Dihydrofolate reductase</fullName>
        <ecNumber evidence="2">1.5.1.3</ecNumber>
    </recommendedName>
</protein>
<comment type="pathway">
    <text evidence="1">Cofactor biosynthesis; tetrahydrofolate biosynthesis; 5,6,7,8-tetrahydrofolate from 7,8-dihydrofolate: step 1/1.</text>
</comment>
<keyword evidence="4" id="KW-0554">One-carbon metabolism</keyword>
<evidence type="ECO:0000256" key="1">
    <source>
        <dbReference type="ARBA" id="ARBA00004903"/>
    </source>
</evidence>
<dbReference type="SUPFAM" id="SSF53597">
    <property type="entry name" value="Dihydrofolate reductase-like"/>
    <property type="match status" value="1"/>
</dbReference>
<dbReference type="EC" id="1.5.1.3" evidence="2"/>
<dbReference type="InterPro" id="IPR012259">
    <property type="entry name" value="DHFR"/>
</dbReference>
<dbReference type="InterPro" id="IPR017925">
    <property type="entry name" value="DHFR_CS"/>
</dbReference>
<proteinExistence type="inferred from homology"/>
<evidence type="ECO:0000256" key="2">
    <source>
        <dbReference type="ARBA" id="ARBA00012856"/>
    </source>
</evidence>
<evidence type="ECO:0000313" key="10">
    <source>
        <dbReference type="Proteomes" id="UP000245771"/>
    </source>
</evidence>
<dbReference type="InterPro" id="IPR001796">
    <property type="entry name" value="DHFR_dom"/>
</dbReference>
<dbReference type="GeneID" id="37023587"/>
<dbReference type="Pfam" id="PF00186">
    <property type="entry name" value="DHFR_1"/>
    <property type="match status" value="1"/>
</dbReference>
<dbReference type="GO" id="GO:0050661">
    <property type="term" value="F:NADP binding"/>
    <property type="evidence" value="ECO:0007669"/>
    <property type="project" value="InterPro"/>
</dbReference>
<dbReference type="AlphaFoldDB" id="A0A316V784"/>
<dbReference type="PANTHER" id="PTHR48069:SF3">
    <property type="entry name" value="DIHYDROFOLATE REDUCTASE"/>
    <property type="match status" value="1"/>
</dbReference>
<dbReference type="Proteomes" id="UP000245771">
    <property type="component" value="Unassembled WGS sequence"/>
</dbReference>
<dbReference type="STRING" id="1280837.A0A316V784"/>
<dbReference type="GO" id="GO:0046654">
    <property type="term" value="P:tetrahydrofolate biosynthetic process"/>
    <property type="evidence" value="ECO:0007669"/>
    <property type="project" value="UniProtKB-UniPathway"/>
</dbReference>
<evidence type="ECO:0000256" key="7">
    <source>
        <dbReference type="RuleBase" id="RU004474"/>
    </source>
</evidence>
<organism evidence="9 10">
    <name type="scientific">Meira miltonrushii</name>
    <dbReference type="NCBI Taxonomy" id="1280837"/>
    <lineage>
        <taxon>Eukaryota</taxon>
        <taxon>Fungi</taxon>
        <taxon>Dikarya</taxon>
        <taxon>Basidiomycota</taxon>
        <taxon>Ustilaginomycotina</taxon>
        <taxon>Exobasidiomycetes</taxon>
        <taxon>Exobasidiales</taxon>
        <taxon>Brachybasidiaceae</taxon>
        <taxon>Meira</taxon>
    </lineage>
</organism>
<dbReference type="GO" id="GO:0006730">
    <property type="term" value="P:one-carbon metabolic process"/>
    <property type="evidence" value="ECO:0007669"/>
    <property type="project" value="UniProtKB-KW"/>
</dbReference>